<gene>
    <name evidence="1" type="ORF">UFOVP1033_29</name>
    <name evidence="2" type="ORF">UFOVP1631_29</name>
</gene>
<name>A0A6J5SYK3_9CAUD</name>
<sequence length="61" mass="6819">MAWKPWYERAAELNGKDEVEEFMRGMFGYRPKNKQPIITGLIAGYVGGKVAGKSSAKAKKK</sequence>
<dbReference type="EMBL" id="LR796981">
    <property type="protein sequence ID" value="CAB4178892.1"/>
    <property type="molecule type" value="Genomic_DNA"/>
</dbReference>
<proteinExistence type="predicted"/>
<protein>
    <submittedName>
        <fullName evidence="2">Uncharacterized protein</fullName>
    </submittedName>
</protein>
<organism evidence="2">
    <name type="scientific">uncultured Caudovirales phage</name>
    <dbReference type="NCBI Taxonomy" id="2100421"/>
    <lineage>
        <taxon>Viruses</taxon>
        <taxon>Duplodnaviria</taxon>
        <taxon>Heunggongvirae</taxon>
        <taxon>Uroviricota</taxon>
        <taxon>Caudoviricetes</taxon>
        <taxon>Peduoviridae</taxon>
        <taxon>Maltschvirus</taxon>
        <taxon>Maltschvirus maltsch</taxon>
    </lineage>
</organism>
<evidence type="ECO:0000313" key="2">
    <source>
        <dbReference type="EMBL" id="CAB4220528.1"/>
    </source>
</evidence>
<reference evidence="2" key="1">
    <citation type="submission" date="2020-05" db="EMBL/GenBank/DDBJ databases">
        <authorList>
            <person name="Chiriac C."/>
            <person name="Salcher M."/>
            <person name="Ghai R."/>
            <person name="Kavagutti S V."/>
        </authorList>
    </citation>
    <scope>NUCLEOTIDE SEQUENCE</scope>
</reference>
<accession>A0A6J5SYK3</accession>
<dbReference type="EMBL" id="LR797501">
    <property type="protein sequence ID" value="CAB4220528.1"/>
    <property type="molecule type" value="Genomic_DNA"/>
</dbReference>
<evidence type="ECO:0000313" key="1">
    <source>
        <dbReference type="EMBL" id="CAB4178892.1"/>
    </source>
</evidence>